<dbReference type="Pfam" id="PF08240">
    <property type="entry name" value="ADH_N"/>
    <property type="match status" value="1"/>
</dbReference>
<dbReference type="Gene3D" id="3.40.50.720">
    <property type="entry name" value="NAD(P)-binding Rossmann-like Domain"/>
    <property type="match status" value="1"/>
</dbReference>
<evidence type="ECO:0000256" key="1">
    <source>
        <dbReference type="ARBA" id="ARBA00022857"/>
    </source>
</evidence>
<evidence type="ECO:0000259" key="3">
    <source>
        <dbReference type="SMART" id="SM00829"/>
    </source>
</evidence>
<dbReference type="Pfam" id="PF00107">
    <property type="entry name" value="ADH_zinc_N"/>
    <property type="match status" value="1"/>
</dbReference>
<keyword evidence="2" id="KW-0560">Oxidoreductase</keyword>
<evidence type="ECO:0000313" key="5">
    <source>
        <dbReference type="Proteomes" id="UP001174694"/>
    </source>
</evidence>
<name>A0AA38R5K5_9PEZI</name>
<accession>A0AA38R5K5</accession>
<keyword evidence="5" id="KW-1185">Reference proteome</keyword>
<dbReference type="GO" id="GO:0070402">
    <property type="term" value="F:NADPH binding"/>
    <property type="evidence" value="ECO:0007669"/>
    <property type="project" value="TreeGrafter"/>
</dbReference>
<dbReference type="InterPro" id="IPR036291">
    <property type="entry name" value="NAD(P)-bd_dom_sf"/>
</dbReference>
<dbReference type="SUPFAM" id="SSF51735">
    <property type="entry name" value="NAD(P)-binding Rossmann-fold domains"/>
    <property type="match status" value="1"/>
</dbReference>
<dbReference type="InterPro" id="IPR020843">
    <property type="entry name" value="ER"/>
</dbReference>
<organism evidence="4 5">
    <name type="scientific">Pleurostoma richardsiae</name>
    <dbReference type="NCBI Taxonomy" id="41990"/>
    <lineage>
        <taxon>Eukaryota</taxon>
        <taxon>Fungi</taxon>
        <taxon>Dikarya</taxon>
        <taxon>Ascomycota</taxon>
        <taxon>Pezizomycotina</taxon>
        <taxon>Sordariomycetes</taxon>
        <taxon>Sordariomycetidae</taxon>
        <taxon>Calosphaeriales</taxon>
        <taxon>Pleurostomataceae</taxon>
        <taxon>Pleurostoma</taxon>
    </lineage>
</organism>
<dbReference type="Gene3D" id="3.90.180.10">
    <property type="entry name" value="Medium-chain alcohol dehydrogenases, catalytic domain"/>
    <property type="match status" value="1"/>
</dbReference>
<dbReference type="InterPro" id="IPR011032">
    <property type="entry name" value="GroES-like_sf"/>
</dbReference>
<dbReference type="PANTHER" id="PTHR48106">
    <property type="entry name" value="QUINONE OXIDOREDUCTASE PIG3-RELATED"/>
    <property type="match status" value="1"/>
</dbReference>
<evidence type="ECO:0000256" key="2">
    <source>
        <dbReference type="ARBA" id="ARBA00023002"/>
    </source>
</evidence>
<dbReference type="InterPro" id="IPR013154">
    <property type="entry name" value="ADH-like_N"/>
</dbReference>
<sequence length="341" mass="35899">MEALPSAMRAIVCAAPGPISVLKMQEIPVPVPQPGQILLKILSFGINRAEMYTRQGHSPITFPRIIGIECVGTIAAYPPSASASPPLPVGTRVATCMGGLGRQIPGSYAEYVCVAQENVRALPPTQNLTAAQLGALPEMLQTTWGGLTAGLGVRYGDSVLVRGATSSIGLCALQLLRRLGASRIAGTTRKVERAEVLRAAGADEVFLDDGGTIAAQVAGSGGGRFDRVLELVGTTTLRDSMRCLRTGGICCMVGIQGGQWAMDGFEPMADLPDRTKLCAYGGGPDDFRAMPWEELVREADEGTIQIPVSVFKFEEAEVQKIHELMESGGGGAKMVVSVAEE</sequence>
<dbReference type="PANTHER" id="PTHR48106:SF18">
    <property type="entry name" value="QUINONE OXIDOREDUCTASE PIG3"/>
    <property type="match status" value="1"/>
</dbReference>
<dbReference type="AlphaFoldDB" id="A0AA38R5K5"/>
<comment type="caution">
    <text evidence="4">The sequence shown here is derived from an EMBL/GenBank/DDBJ whole genome shotgun (WGS) entry which is preliminary data.</text>
</comment>
<gene>
    <name evidence="4" type="ORF">NKR23_g9685</name>
</gene>
<dbReference type="Proteomes" id="UP001174694">
    <property type="component" value="Unassembled WGS sequence"/>
</dbReference>
<dbReference type="SUPFAM" id="SSF50129">
    <property type="entry name" value="GroES-like"/>
    <property type="match status" value="1"/>
</dbReference>
<feature type="domain" description="Enoyl reductase (ER)" evidence="3">
    <location>
        <begin position="17"/>
        <end position="336"/>
    </location>
</feature>
<keyword evidence="1" id="KW-0521">NADP</keyword>
<dbReference type="SMART" id="SM00829">
    <property type="entry name" value="PKS_ER"/>
    <property type="match status" value="1"/>
</dbReference>
<proteinExistence type="predicted"/>
<protein>
    <submittedName>
        <fullName evidence="4">Zinc-binding dehydrogenase</fullName>
    </submittedName>
</protein>
<evidence type="ECO:0000313" key="4">
    <source>
        <dbReference type="EMBL" id="KAJ9136649.1"/>
    </source>
</evidence>
<dbReference type="EMBL" id="JANBVO010000039">
    <property type="protein sequence ID" value="KAJ9136649.1"/>
    <property type="molecule type" value="Genomic_DNA"/>
</dbReference>
<reference evidence="4" key="1">
    <citation type="submission" date="2022-07" db="EMBL/GenBank/DDBJ databases">
        <title>Fungi with potential for degradation of polypropylene.</title>
        <authorList>
            <person name="Gostincar C."/>
        </authorList>
    </citation>
    <scope>NUCLEOTIDE SEQUENCE</scope>
    <source>
        <strain evidence="4">EXF-13308</strain>
    </source>
</reference>
<dbReference type="InterPro" id="IPR013149">
    <property type="entry name" value="ADH-like_C"/>
</dbReference>
<dbReference type="GO" id="GO:0016651">
    <property type="term" value="F:oxidoreductase activity, acting on NAD(P)H"/>
    <property type="evidence" value="ECO:0007669"/>
    <property type="project" value="TreeGrafter"/>
</dbReference>